<keyword evidence="1" id="KW-0812">Transmembrane</keyword>
<organism evidence="2 3">
    <name type="scientific">Bathymodiolus azoricus thioautotrophic gill symbiont</name>
    <dbReference type="NCBI Taxonomy" id="235205"/>
    <lineage>
        <taxon>Bacteria</taxon>
        <taxon>Pseudomonadati</taxon>
        <taxon>Pseudomonadota</taxon>
        <taxon>Gammaproteobacteria</taxon>
        <taxon>sulfur-oxidizing symbionts</taxon>
    </lineage>
</organism>
<accession>A0A1H6M597</accession>
<reference evidence="3" key="1">
    <citation type="submission" date="2016-06" db="EMBL/GenBank/DDBJ databases">
        <authorList>
            <person name="Petersen J."/>
            <person name="Sayavedra L."/>
        </authorList>
    </citation>
    <scope>NUCLEOTIDE SEQUENCE [LARGE SCALE GENOMIC DNA]</scope>
    <source>
        <strain evidence="3">BazSymA</strain>
    </source>
</reference>
<dbReference type="AlphaFoldDB" id="A0A1H6M597"/>
<keyword evidence="1" id="KW-1133">Transmembrane helix</keyword>
<feature type="transmembrane region" description="Helical" evidence="1">
    <location>
        <begin position="42"/>
        <end position="63"/>
    </location>
</feature>
<evidence type="ECO:0000313" key="3">
    <source>
        <dbReference type="Proteomes" id="UP000198988"/>
    </source>
</evidence>
<dbReference type="Proteomes" id="UP000198988">
    <property type="component" value="Unassembled WGS sequence"/>
</dbReference>
<evidence type="ECO:0000313" key="2">
    <source>
        <dbReference type="EMBL" id="SEH96374.1"/>
    </source>
</evidence>
<gene>
    <name evidence="2" type="ORF">BAZSYMA_ACONTIG03701_1</name>
</gene>
<keyword evidence="1" id="KW-0472">Membrane</keyword>
<name>A0A1H6M597_9GAMM</name>
<dbReference type="EMBL" id="CDSC02000372">
    <property type="protein sequence ID" value="SEH96374.1"/>
    <property type="molecule type" value="Genomic_DNA"/>
</dbReference>
<protein>
    <submittedName>
        <fullName evidence="2">Secreted protein</fullName>
    </submittedName>
</protein>
<evidence type="ECO:0000256" key="1">
    <source>
        <dbReference type="SAM" id="Phobius"/>
    </source>
</evidence>
<proteinExistence type="predicted"/>
<sequence>MCKILQLFIKIVRITGFKLNKSDCIIYKGKIMNKMNQSITRTLILLLITMSTPTIAMITPFQLDITGKGFNITKQLKLGDVGEKNNSINFDFYDKNNQRYNFDLQYKKLPSNRSYPTNLDVTIKDNKGKKLGYLFLANNGVSALKDLGVFGLMVNINGKVVDFRFTFQSNFGHFNIDALAEERLIQDTLIPKFSFQMIRPIIAPKVDKNTRSQTYSLDNHPYAVNYTLKNINNGLVQFQHNLYQLKEGKEALLERIYFNASSLSVLREAMYASKYFHPQDGTFKLVFYPAMGQTEPNN</sequence>